<keyword evidence="4" id="KW-1185">Reference proteome</keyword>
<accession>A0A9W9XIJ1</accession>
<reference evidence="3" key="2">
    <citation type="journal article" date="2023" name="IMA Fungus">
        <title>Comparative genomic study of the Penicillium genus elucidates a diverse pangenome and 15 lateral gene transfer events.</title>
        <authorList>
            <person name="Petersen C."/>
            <person name="Sorensen T."/>
            <person name="Nielsen M.R."/>
            <person name="Sondergaard T.E."/>
            <person name="Sorensen J.L."/>
            <person name="Fitzpatrick D.A."/>
            <person name="Frisvad J.C."/>
            <person name="Nielsen K.L."/>
        </authorList>
    </citation>
    <scope>NUCLEOTIDE SEQUENCE</scope>
    <source>
        <strain evidence="3">IBT 30728</strain>
    </source>
</reference>
<feature type="region of interest" description="Disordered" evidence="2">
    <location>
        <begin position="1"/>
        <end position="267"/>
    </location>
</feature>
<dbReference type="Proteomes" id="UP001148312">
    <property type="component" value="Unassembled WGS sequence"/>
</dbReference>
<organism evidence="3 4">
    <name type="scientific">Penicillium diatomitis</name>
    <dbReference type="NCBI Taxonomy" id="2819901"/>
    <lineage>
        <taxon>Eukaryota</taxon>
        <taxon>Fungi</taxon>
        <taxon>Dikarya</taxon>
        <taxon>Ascomycota</taxon>
        <taxon>Pezizomycotina</taxon>
        <taxon>Eurotiomycetes</taxon>
        <taxon>Eurotiomycetidae</taxon>
        <taxon>Eurotiales</taxon>
        <taxon>Aspergillaceae</taxon>
        <taxon>Penicillium</taxon>
    </lineage>
</organism>
<dbReference type="PANTHER" id="PTHR42023">
    <property type="entry name" value="BHLH DOMAIN-CONTAINING PROTEIN"/>
    <property type="match status" value="1"/>
</dbReference>
<evidence type="ECO:0008006" key="5">
    <source>
        <dbReference type="Google" id="ProtNLM"/>
    </source>
</evidence>
<dbReference type="EMBL" id="JAPWDQ010000002">
    <property type="protein sequence ID" value="KAJ5493175.1"/>
    <property type="molecule type" value="Genomic_DNA"/>
</dbReference>
<gene>
    <name evidence="3" type="ORF">N7539_001921</name>
</gene>
<keyword evidence="1" id="KW-0175">Coiled coil</keyword>
<dbReference type="RefSeq" id="XP_056793555.1">
    <property type="nucleotide sequence ID" value="XM_056931524.1"/>
</dbReference>
<feature type="region of interest" description="Disordered" evidence="2">
    <location>
        <begin position="325"/>
        <end position="347"/>
    </location>
</feature>
<reference evidence="3" key="1">
    <citation type="submission" date="2022-12" db="EMBL/GenBank/DDBJ databases">
        <authorList>
            <person name="Petersen C."/>
        </authorList>
    </citation>
    <scope>NUCLEOTIDE SEQUENCE</scope>
    <source>
        <strain evidence="3">IBT 30728</strain>
    </source>
</reference>
<feature type="compositionally biased region" description="Polar residues" evidence="2">
    <location>
        <begin position="372"/>
        <end position="386"/>
    </location>
</feature>
<sequence>MWSKAPFRSRQPIDNSTEAGTTSAYQMQSSAKIPLSNQPVKRLPRLPHEPTAPATGPYDATAVPPSRKSSVGEEDSSVSPAISPMLSLRTRDSEESFCVSSMGDDDDHNQEYSYETPSAFNPLNPGRGAPEPFLAVHSRPSRERLQLSQGTPQPPHLSSAAPKQPVPAGLNAANDPSRGVAGWQNQAPPRSAAFHKSSGSHTTNLFSWGREQFQPRNKHERARGRMLSRSRNEIDSSPYGQRSMSQNKPPAQHARRDTISPPQDTNLGFVPTVVTTITAGAPELLPEPLPPINTEEDFLFPTEPQSTQPAVPGIAMNPRNEIYNNLSDSSHEDRAAEPEATDGRTSSIMSRRRPIPIAMPTSKKPVRKPIPSKTSPTSTMATQLQPSDGPKDTLSRIEALETRRDELAKRRFNLETVIHELTRVIQPTSTIYDQAAKAEVKRSVQSIENEIAEIKREEHELGLKATRAWRKLDERENHGDGSNLWVKRVTS</sequence>
<dbReference type="PANTHER" id="PTHR42023:SF1">
    <property type="entry name" value="BHLH DOMAIN-CONTAINING PROTEIN"/>
    <property type="match status" value="1"/>
</dbReference>
<dbReference type="AlphaFoldDB" id="A0A9W9XIJ1"/>
<comment type="caution">
    <text evidence="3">The sequence shown here is derived from an EMBL/GenBank/DDBJ whole genome shotgun (WGS) entry which is preliminary data.</text>
</comment>
<evidence type="ECO:0000313" key="3">
    <source>
        <dbReference type="EMBL" id="KAJ5493175.1"/>
    </source>
</evidence>
<evidence type="ECO:0000256" key="1">
    <source>
        <dbReference type="SAM" id="Coils"/>
    </source>
</evidence>
<dbReference type="GeneID" id="81621773"/>
<name>A0A9W9XIJ1_9EURO</name>
<evidence type="ECO:0000313" key="4">
    <source>
        <dbReference type="Proteomes" id="UP001148312"/>
    </source>
</evidence>
<feature type="compositionally biased region" description="Polar residues" evidence="2">
    <location>
        <begin position="238"/>
        <end position="249"/>
    </location>
</feature>
<feature type="compositionally biased region" description="Polar residues" evidence="2">
    <location>
        <begin position="197"/>
        <end position="206"/>
    </location>
</feature>
<protein>
    <recommendedName>
        <fullName evidence="5">BHLH domain-containing protein</fullName>
    </recommendedName>
</protein>
<feature type="coiled-coil region" evidence="1">
    <location>
        <begin position="397"/>
        <end position="464"/>
    </location>
</feature>
<evidence type="ECO:0000256" key="2">
    <source>
        <dbReference type="SAM" id="MobiDB-lite"/>
    </source>
</evidence>
<feature type="compositionally biased region" description="Polar residues" evidence="2">
    <location>
        <begin position="111"/>
        <end position="121"/>
    </location>
</feature>
<proteinExistence type="predicted"/>
<feature type="compositionally biased region" description="Polar residues" evidence="2">
    <location>
        <begin position="12"/>
        <end position="39"/>
    </location>
</feature>
<feature type="compositionally biased region" description="Basic residues" evidence="2">
    <location>
        <begin position="216"/>
        <end position="228"/>
    </location>
</feature>
<feature type="region of interest" description="Disordered" evidence="2">
    <location>
        <begin position="359"/>
        <end position="393"/>
    </location>
</feature>